<sequence>MSLRLQPNCILYLRRGDSKAADSLSLGLSVVASFCRICVHLFPSLKTTTNSQDDDDDSFQACLLAHARRPQRTQVVLVSYLGRRGYATSGW</sequence>
<organism evidence="1 2">
    <name type="scientific">Alternaria atra</name>
    <dbReference type="NCBI Taxonomy" id="119953"/>
    <lineage>
        <taxon>Eukaryota</taxon>
        <taxon>Fungi</taxon>
        <taxon>Dikarya</taxon>
        <taxon>Ascomycota</taxon>
        <taxon>Pezizomycotina</taxon>
        <taxon>Dothideomycetes</taxon>
        <taxon>Pleosporomycetidae</taxon>
        <taxon>Pleosporales</taxon>
        <taxon>Pleosporineae</taxon>
        <taxon>Pleosporaceae</taxon>
        <taxon>Alternaria</taxon>
        <taxon>Alternaria sect. Ulocladioides</taxon>
    </lineage>
</organism>
<evidence type="ECO:0000313" key="1">
    <source>
        <dbReference type="EMBL" id="CAG5181477.1"/>
    </source>
</evidence>
<protein>
    <submittedName>
        <fullName evidence="1">Uncharacterized protein</fullName>
    </submittedName>
</protein>
<proteinExistence type="predicted"/>
<comment type="caution">
    <text evidence="1">The sequence shown here is derived from an EMBL/GenBank/DDBJ whole genome shotgun (WGS) entry which is preliminary data.</text>
</comment>
<gene>
    <name evidence="1" type="ORF">ALTATR162_LOCUS9781</name>
</gene>
<dbReference type="GeneID" id="67022040"/>
<dbReference type="EMBL" id="CAJRGZ010000025">
    <property type="protein sequence ID" value="CAG5181477.1"/>
    <property type="molecule type" value="Genomic_DNA"/>
</dbReference>
<name>A0A8J2N5P6_9PLEO</name>
<dbReference type="RefSeq" id="XP_043173351.1">
    <property type="nucleotide sequence ID" value="XM_043317416.1"/>
</dbReference>
<dbReference type="AlphaFoldDB" id="A0A8J2N5P6"/>
<evidence type="ECO:0000313" key="2">
    <source>
        <dbReference type="Proteomes" id="UP000676310"/>
    </source>
</evidence>
<dbReference type="Proteomes" id="UP000676310">
    <property type="component" value="Unassembled WGS sequence"/>
</dbReference>
<reference evidence="1" key="1">
    <citation type="submission" date="2021-05" db="EMBL/GenBank/DDBJ databases">
        <authorList>
            <person name="Stam R."/>
        </authorList>
    </citation>
    <scope>NUCLEOTIDE SEQUENCE</scope>
    <source>
        <strain evidence="1">CS162</strain>
    </source>
</reference>
<accession>A0A8J2N5P6</accession>
<keyword evidence="2" id="KW-1185">Reference proteome</keyword>